<organism evidence="2 3">
    <name type="scientific">Biomphalaria glabrata</name>
    <name type="common">Bloodfluke planorb</name>
    <name type="synonym">Freshwater snail</name>
    <dbReference type="NCBI Taxonomy" id="6526"/>
    <lineage>
        <taxon>Eukaryota</taxon>
        <taxon>Metazoa</taxon>
        <taxon>Spiralia</taxon>
        <taxon>Lophotrochozoa</taxon>
        <taxon>Mollusca</taxon>
        <taxon>Gastropoda</taxon>
        <taxon>Heterobranchia</taxon>
        <taxon>Euthyneura</taxon>
        <taxon>Panpulmonata</taxon>
        <taxon>Hygrophila</taxon>
        <taxon>Lymnaeoidea</taxon>
        <taxon>Planorbidae</taxon>
        <taxon>Biomphalaria</taxon>
    </lineage>
</organism>
<keyword evidence="1" id="KW-0732">Signal</keyword>
<reference evidence="3 4" key="1">
    <citation type="submission" date="2025-04" db="UniProtKB">
        <authorList>
            <consortium name="RefSeq"/>
        </authorList>
    </citation>
    <scope>IDENTIFICATION</scope>
</reference>
<sequence length="132" mass="14724">MSATCTCSLVIILTCVLCRSVTSLALRPRESSFREGLTYMDDEQEGTPLPGLIQLLARMIQQRQESQSEDISSASVELSPSKETLRNLLHKFSKLERPVTPSALNLFKRGYEDYGAMPPLNELCRSLQVKCG</sequence>
<evidence type="ECO:0000313" key="2">
    <source>
        <dbReference type="Proteomes" id="UP001165740"/>
    </source>
</evidence>
<accession>A0A9W2ZET9</accession>
<evidence type="ECO:0000313" key="4">
    <source>
        <dbReference type="RefSeq" id="XP_055873435.1"/>
    </source>
</evidence>
<dbReference type="GeneID" id="129923981"/>
<feature type="chain" id="PRO_5044702643" evidence="1">
    <location>
        <begin position="26"/>
        <end position="132"/>
    </location>
</feature>
<evidence type="ECO:0000313" key="3">
    <source>
        <dbReference type="RefSeq" id="XP_055873434.1"/>
    </source>
</evidence>
<dbReference type="AlphaFoldDB" id="A0A9W2ZET9"/>
<gene>
    <name evidence="3 4" type="primary">LOC129923981</name>
</gene>
<dbReference type="Proteomes" id="UP001165740">
    <property type="component" value="Chromosome 18"/>
</dbReference>
<feature type="signal peptide" evidence="1">
    <location>
        <begin position="1"/>
        <end position="25"/>
    </location>
</feature>
<name>A0A9W2ZET9_BIOGL</name>
<dbReference type="RefSeq" id="XP_055873434.1">
    <property type="nucleotide sequence ID" value="XM_056017459.1"/>
</dbReference>
<dbReference type="OrthoDB" id="6072093at2759"/>
<proteinExistence type="predicted"/>
<keyword evidence="2" id="KW-1185">Reference proteome</keyword>
<evidence type="ECO:0000256" key="1">
    <source>
        <dbReference type="SAM" id="SignalP"/>
    </source>
</evidence>
<dbReference type="RefSeq" id="XP_055873435.1">
    <property type="nucleotide sequence ID" value="XM_056017460.1"/>
</dbReference>
<protein>
    <submittedName>
        <fullName evidence="3 4">Uncharacterized protein LOC129923981 isoform X1</fullName>
    </submittedName>
</protein>